<sequence>MRNSYILPLCYPQNALELSLRTHILATRKSNRNFLCRAGRQKFRLLFRVASTYRSLYRMRNPCSVLLVHAHPDRLLPPSRHFSLYLPRHYVWWLPCSVYKTLGLVPGPAEAGGSRSPFILRAAHLPFCPPSYISRFSANSTLKSRTT</sequence>
<keyword evidence="2" id="KW-1185">Reference proteome</keyword>
<dbReference type="EMBL" id="ML769670">
    <property type="protein sequence ID" value="KAE9390103.1"/>
    <property type="molecule type" value="Genomic_DNA"/>
</dbReference>
<protein>
    <submittedName>
        <fullName evidence="1">Uncharacterized protein</fullName>
    </submittedName>
</protein>
<dbReference type="AlphaFoldDB" id="A0A6A4GXE2"/>
<name>A0A6A4GXE2_9AGAR</name>
<evidence type="ECO:0000313" key="2">
    <source>
        <dbReference type="Proteomes" id="UP000799118"/>
    </source>
</evidence>
<proteinExistence type="predicted"/>
<organism evidence="1 2">
    <name type="scientific">Gymnopus androsaceus JB14</name>
    <dbReference type="NCBI Taxonomy" id="1447944"/>
    <lineage>
        <taxon>Eukaryota</taxon>
        <taxon>Fungi</taxon>
        <taxon>Dikarya</taxon>
        <taxon>Basidiomycota</taxon>
        <taxon>Agaricomycotina</taxon>
        <taxon>Agaricomycetes</taxon>
        <taxon>Agaricomycetidae</taxon>
        <taxon>Agaricales</taxon>
        <taxon>Marasmiineae</taxon>
        <taxon>Omphalotaceae</taxon>
        <taxon>Gymnopus</taxon>
    </lineage>
</organism>
<reference evidence="1" key="1">
    <citation type="journal article" date="2019" name="Environ. Microbiol.">
        <title>Fungal ecological strategies reflected in gene transcription - a case study of two litter decomposers.</title>
        <authorList>
            <person name="Barbi F."/>
            <person name="Kohler A."/>
            <person name="Barry K."/>
            <person name="Baskaran P."/>
            <person name="Daum C."/>
            <person name="Fauchery L."/>
            <person name="Ihrmark K."/>
            <person name="Kuo A."/>
            <person name="LaButti K."/>
            <person name="Lipzen A."/>
            <person name="Morin E."/>
            <person name="Grigoriev I.V."/>
            <person name="Henrissat B."/>
            <person name="Lindahl B."/>
            <person name="Martin F."/>
        </authorList>
    </citation>
    <scope>NUCLEOTIDE SEQUENCE</scope>
    <source>
        <strain evidence="1">JB14</strain>
    </source>
</reference>
<accession>A0A6A4GXE2</accession>
<evidence type="ECO:0000313" key="1">
    <source>
        <dbReference type="EMBL" id="KAE9390103.1"/>
    </source>
</evidence>
<dbReference type="Proteomes" id="UP000799118">
    <property type="component" value="Unassembled WGS sequence"/>
</dbReference>
<gene>
    <name evidence="1" type="ORF">BT96DRAFT_355193</name>
</gene>